<reference evidence="1" key="1">
    <citation type="journal article" date="2013" name="Nature">
        <title>Draft genome of the wheat A-genome progenitor Triticum urartu.</title>
        <authorList>
            <person name="Ling H.Q."/>
            <person name="Zhao S."/>
            <person name="Liu D."/>
            <person name="Wang J."/>
            <person name="Sun H."/>
            <person name="Zhang C."/>
            <person name="Fan H."/>
            <person name="Li D."/>
            <person name="Dong L."/>
            <person name="Tao Y."/>
            <person name="Gao C."/>
            <person name="Wu H."/>
            <person name="Li Y."/>
            <person name="Cui Y."/>
            <person name="Guo X."/>
            <person name="Zheng S."/>
            <person name="Wang B."/>
            <person name="Yu K."/>
            <person name="Liang Q."/>
            <person name="Yang W."/>
            <person name="Lou X."/>
            <person name="Chen J."/>
            <person name="Feng M."/>
            <person name="Jian J."/>
            <person name="Zhang X."/>
            <person name="Luo G."/>
            <person name="Jiang Y."/>
            <person name="Liu J."/>
            <person name="Wang Z."/>
            <person name="Sha Y."/>
            <person name="Zhang B."/>
            <person name="Wu H."/>
            <person name="Tang D."/>
            <person name="Shen Q."/>
            <person name="Xue P."/>
            <person name="Zou S."/>
            <person name="Wang X."/>
            <person name="Liu X."/>
            <person name="Wang F."/>
            <person name="Yang Y."/>
            <person name="An X."/>
            <person name="Dong Z."/>
            <person name="Zhang K."/>
            <person name="Zhang X."/>
            <person name="Luo M.C."/>
            <person name="Dvorak J."/>
            <person name="Tong Y."/>
            <person name="Wang J."/>
            <person name="Yang H."/>
            <person name="Li Z."/>
            <person name="Wang D."/>
            <person name="Zhang A."/>
            <person name="Wang J."/>
        </authorList>
    </citation>
    <scope>NUCLEOTIDE SEQUENCE</scope>
</reference>
<dbReference type="AlphaFoldDB" id="M7YIX7"/>
<protein>
    <submittedName>
        <fullName evidence="1">Uncharacterized protein</fullName>
    </submittedName>
</protein>
<organism evidence="1">
    <name type="scientific">Triticum urartu</name>
    <name type="common">Red wild einkorn</name>
    <name type="synonym">Crithodium urartu</name>
    <dbReference type="NCBI Taxonomy" id="4572"/>
    <lineage>
        <taxon>Eukaryota</taxon>
        <taxon>Viridiplantae</taxon>
        <taxon>Streptophyta</taxon>
        <taxon>Embryophyta</taxon>
        <taxon>Tracheophyta</taxon>
        <taxon>Spermatophyta</taxon>
        <taxon>Magnoliopsida</taxon>
        <taxon>Liliopsida</taxon>
        <taxon>Poales</taxon>
        <taxon>Poaceae</taxon>
        <taxon>BOP clade</taxon>
        <taxon>Pooideae</taxon>
        <taxon>Triticodae</taxon>
        <taxon>Triticeae</taxon>
        <taxon>Triticinae</taxon>
        <taxon>Triticum</taxon>
    </lineage>
</organism>
<evidence type="ECO:0000313" key="1">
    <source>
        <dbReference type="EMBL" id="EMS46786.1"/>
    </source>
</evidence>
<accession>M7YIX7</accession>
<dbReference type="EMBL" id="KD270236">
    <property type="protein sequence ID" value="EMS46786.1"/>
    <property type="molecule type" value="Genomic_DNA"/>
</dbReference>
<gene>
    <name evidence="1" type="ORF">TRIUR3_35183</name>
</gene>
<proteinExistence type="predicted"/>
<sequence length="76" mass="7956">MDELQAMADAGGTGPSQTGIDGGTGTGRQGVCVLQIDGGTGTGRQALEYYKLPGKSIEVGDDLKMRKTKDLIKIER</sequence>
<name>M7YIX7_TRIUA</name>